<feature type="domain" description="Heterokaryon incompatibility" evidence="1">
    <location>
        <begin position="2"/>
        <end position="90"/>
    </location>
</feature>
<gene>
    <name evidence="2" type="ORF">PGQ11_015523</name>
</gene>
<accession>A0ABR2HM66</accession>
<reference evidence="2 3" key="1">
    <citation type="journal article" date="2024" name="IMA Fungus">
        <title>Apiospora arundinis, a panoply of carbohydrate-active enzymes and secondary metabolites.</title>
        <authorList>
            <person name="Sorensen T."/>
            <person name="Petersen C."/>
            <person name="Muurmann A.T."/>
            <person name="Christiansen J.V."/>
            <person name="Brundto M.L."/>
            <person name="Overgaard C.K."/>
            <person name="Boysen A.T."/>
            <person name="Wollenberg R.D."/>
            <person name="Larsen T.O."/>
            <person name="Sorensen J.L."/>
            <person name="Nielsen K.L."/>
            <person name="Sondergaard T.E."/>
        </authorList>
    </citation>
    <scope>NUCLEOTIDE SEQUENCE [LARGE SCALE GENOMIC DNA]</scope>
    <source>
        <strain evidence="2 3">AAU 773</strain>
    </source>
</reference>
<dbReference type="Proteomes" id="UP001390339">
    <property type="component" value="Unassembled WGS sequence"/>
</dbReference>
<evidence type="ECO:0000313" key="2">
    <source>
        <dbReference type="EMBL" id="KAK8849043.1"/>
    </source>
</evidence>
<keyword evidence="3" id="KW-1185">Reference proteome</keyword>
<protein>
    <submittedName>
        <fullName evidence="2">Heterokaryon incompatibility protein-domain-containing protein</fullName>
    </submittedName>
</protein>
<organism evidence="2 3">
    <name type="scientific">Apiospora arundinis</name>
    <dbReference type="NCBI Taxonomy" id="335852"/>
    <lineage>
        <taxon>Eukaryota</taxon>
        <taxon>Fungi</taxon>
        <taxon>Dikarya</taxon>
        <taxon>Ascomycota</taxon>
        <taxon>Pezizomycotina</taxon>
        <taxon>Sordariomycetes</taxon>
        <taxon>Xylariomycetidae</taxon>
        <taxon>Amphisphaeriales</taxon>
        <taxon>Apiosporaceae</taxon>
        <taxon>Apiospora</taxon>
    </lineage>
</organism>
<dbReference type="EMBL" id="JAPCWZ010000010">
    <property type="protein sequence ID" value="KAK8849043.1"/>
    <property type="molecule type" value="Genomic_DNA"/>
</dbReference>
<sequence length="118" mass="13229">MDDWLHESQKMGSYYSSCAVCIAATISANSHGGMKIKSRPRAVRSEGIDAEKGAHPVGLTQANLHFSYADDHADLLREFPLLTRAWALQERWLAPRVLHFCGSKVAFECNEVTTCEYR</sequence>
<evidence type="ECO:0000313" key="3">
    <source>
        <dbReference type="Proteomes" id="UP001390339"/>
    </source>
</evidence>
<proteinExistence type="predicted"/>
<name>A0ABR2HM66_9PEZI</name>
<dbReference type="InterPro" id="IPR010730">
    <property type="entry name" value="HET"/>
</dbReference>
<dbReference type="PANTHER" id="PTHR33112:SF9">
    <property type="entry name" value="HETEROKARYON INCOMPATIBILITY DOMAIN-CONTAINING PROTEIN"/>
    <property type="match status" value="1"/>
</dbReference>
<comment type="caution">
    <text evidence="2">The sequence shown here is derived from an EMBL/GenBank/DDBJ whole genome shotgun (WGS) entry which is preliminary data.</text>
</comment>
<dbReference type="PANTHER" id="PTHR33112">
    <property type="entry name" value="DOMAIN PROTEIN, PUTATIVE-RELATED"/>
    <property type="match status" value="1"/>
</dbReference>
<dbReference type="Pfam" id="PF06985">
    <property type="entry name" value="HET"/>
    <property type="match status" value="1"/>
</dbReference>
<evidence type="ECO:0000259" key="1">
    <source>
        <dbReference type="Pfam" id="PF06985"/>
    </source>
</evidence>